<evidence type="ECO:0008006" key="3">
    <source>
        <dbReference type="Google" id="ProtNLM"/>
    </source>
</evidence>
<gene>
    <name evidence="1" type="ORF">SAMN05216188_11115</name>
</gene>
<evidence type="ECO:0000313" key="2">
    <source>
        <dbReference type="Proteomes" id="UP000199352"/>
    </source>
</evidence>
<dbReference type="RefSeq" id="WP_089953698.1">
    <property type="nucleotide sequence ID" value="NZ_FOFR01000011.1"/>
</dbReference>
<dbReference type="Proteomes" id="UP000199352">
    <property type="component" value="Unassembled WGS sequence"/>
</dbReference>
<evidence type="ECO:0000313" key="1">
    <source>
        <dbReference type="EMBL" id="SER39918.1"/>
    </source>
</evidence>
<reference evidence="2" key="1">
    <citation type="submission" date="2016-10" db="EMBL/GenBank/DDBJ databases">
        <authorList>
            <person name="Varghese N."/>
            <person name="Submissions S."/>
        </authorList>
    </citation>
    <scope>NUCLEOTIDE SEQUENCE [LARGE SCALE GENOMIC DNA]</scope>
    <source>
        <strain evidence="2">CGMCC 4.3525</strain>
    </source>
</reference>
<keyword evidence="2" id="KW-1185">Reference proteome</keyword>
<sequence>MTFDVPGDAARAVHDRSAAWRFIEGFAAAWAEPLEPQDGWTRRELAEAEDRLGVRVPEALKEALSLFGKRPDLTSNQDRLLTPAELRLDRDAGGREVLVFRDENQWVASWGSTTADDDPEVLVKHDLVDKSRERWDPWLPRLSLACVEMVLSEALFRDGAETADREMSEADTSLLREHFAALPLHSPGTRWFAGHDVIVREDDGQWLWARARTPEALELLVKQLPGGWATEY</sequence>
<protein>
    <recommendedName>
        <fullName evidence="3">Knr4/Smi1-like domain-containing protein</fullName>
    </recommendedName>
</protein>
<organism evidence="1 2">
    <name type="scientific">Lentzea xinjiangensis</name>
    <dbReference type="NCBI Taxonomy" id="402600"/>
    <lineage>
        <taxon>Bacteria</taxon>
        <taxon>Bacillati</taxon>
        <taxon>Actinomycetota</taxon>
        <taxon>Actinomycetes</taxon>
        <taxon>Pseudonocardiales</taxon>
        <taxon>Pseudonocardiaceae</taxon>
        <taxon>Lentzea</taxon>
    </lineage>
</organism>
<dbReference type="AlphaFoldDB" id="A0A1H9NVI0"/>
<accession>A0A1H9NVI0</accession>
<dbReference type="EMBL" id="FOFR01000011">
    <property type="protein sequence ID" value="SER39918.1"/>
    <property type="molecule type" value="Genomic_DNA"/>
</dbReference>
<dbReference type="OrthoDB" id="3698952at2"/>
<name>A0A1H9NVI0_9PSEU</name>
<dbReference type="STRING" id="402600.SAMN05216188_11115"/>
<proteinExistence type="predicted"/>